<proteinExistence type="predicted"/>
<feature type="compositionally biased region" description="Polar residues" evidence="1">
    <location>
        <begin position="375"/>
        <end position="402"/>
    </location>
</feature>
<gene>
    <name evidence="2" type="ORF">B0H16DRAFT_1585182</name>
</gene>
<dbReference type="Proteomes" id="UP001215598">
    <property type="component" value="Unassembled WGS sequence"/>
</dbReference>
<reference evidence="2" key="1">
    <citation type="submission" date="2023-03" db="EMBL/GenBank/DDBJ databases">
        <title>Massive genome expansion in bonnet fungi (Mycena s.s.) driven by repeated elements and novel gene families across ecological guilds.</title>
        <authorList>
            <consortium name="Lawrence Berkeley National Laboratory"/>
            <person name="Harder C.B."/>
            <person name="Miyauchi S."/>
            <person name="Viragh M."/>
            <person name="Kuo A."/>
            <person name="Thoen E."/>
            <person name="Andreopoulos B."/>
            <person name="Lu D."/>
            <person name="Skrede I."/>
            <person name="Drula E."/>
            <person name="Henrissat B."/>
            <person name="Morin E."/>
            <person name="Kohler A."/>
            <person name="Barry K."/>
            <person name="LaButti K."/>
            <person name="Morin E."/>
            <person name="Salamov A."/>
            <person name="Lipzen A."/>
            <person name="Mereny Z."/>
            <person name="Hegedus B."/>
            <person name="Baldrian P."/>
            <person name="Stursova M."/>
            <person name="Weitz H."/>
            <person name="Taylor A."/>
            <person name="Grigoriev I.V."/>
            <person name="Nagy L.G."/>
            <person name="Martin F."/>
            <person name="Kauserud H."/>
        </authorList>
    </citation>
    <scope>NUCLEOTIDE SEQUENCE</scope>
    <source>
        <strain evidence="2">CBHHK182m</strain>
    </source>
</reference>
<evidence type="ECO:0000256" key="1">
    <source>
        <dbReference type="SAM" id="MobiDB-lite"/>
    </source>
</evidence>
<sequence>MPPRRIIPGEANAAVITFVSGPKYTPPSVMPHLYTALWEECASTTPVGAEARKALRAQHEISGKIAFEHGLVQISIKLGLLVGKTAGALTTLQRAVGSERVLEVIVSKINPKLIAQGAHVVSGFYEFVGIYFTQLDGDMRPLVAWLHPLFAPALRAAAATCPDTAITEQPQPESRKKIRIGGDHRFLLNAWGMQQVLDSEEEWVDAEMHGRLAFAPTPSPVRFDRPVTPPENDIMSTDIHRLCIFYVVTLHGFLPHRLQYNSPVVRQCPGEMNPGIWRINALASRHRIVSSMPFGQITPEELKFEQTEAPEKSPEPPRFVLDSVQEDPFSAIDPFEYSTSGFNGPLLLPAFTFIPKATSKTPQHKVEITALDTPLASQSDARSPLTHTNGRSPAQMKSSVLR</sequence>
<organism evidence="2 3">
    <name type="scientific">Mycena metata</name>
    <dbReference type="NCBI Taxonomy" id="1033252"/>
    <lineage>
        <taxon>Eukaryota</taxon>
        <taxon>Fungi</taxon>
        <taxon>Dikarya</taxon>
        <taxon>Basidiomycota</taxon>
        <taxon>Agaricomycotina</taxon>
        <taxon>Agaricomycetes</taxon>
        <taxon>Agaricomycetidae</taxon>
        <taxon>Agaricales</taxon>
        <taxon>Marasmiineae</taxon>
        <taxon>Mycenaceae</taxon>
        <taxon>Mycena</taxon>
    </lineage>
</organism>
<protein>
    <submittedName>
        <fullName evidence="2">Uncharacterized protein</fullName>
    </submittedName>
</protein>
<keyword evidence="3" id="KW-1185">Reference proteome</keyword>
<dbReference type="AlphaFoldDB" id="A0AAD7MST3"/>
<comment type="caution">
    <text evidence="2">The sequence shown here is derived from an EMBL/GenBank/DDBJ whole genome shotgun (WGS) entry which is preliminary data.</text>
</comment>
<feature type="region of interest" description="Disordered" evidence="1">
    <location>
        <begin position="370"/>
        <end position="402"/>
    </location>
</feature>
<evidence type="ECO:0000313" key="3">
    <source>
        <dbReference type="Proteomes" id="UP001215598"/>
    </source>
</evidence>
<name>A0AAD7MST3_9AGAR</name>
<dbReference type="EMBL" id="JARKIB010000159">
    <property type="protein sequence ID" value="KAJ7730461.1"/>
    <property type="molecule type" value="Genomic_DNA"/>
</dbReference>
<accession>A0AAD7MST3</accession>
<evidence type="ECO:0000313" key="2">
    <source>
        <dbReference type="EMBL" id="KAJ7730461.1"/>
    </source>
</evidence>